<dbReference type="RefSeq" id="WP_184101435.1">
    <property type="nucleotide sequence ID" value="NZ_JACHHN010000005.1"/>
</dbReference>
<protein>
    <submittedName>
        <fullName evidence="3">Uncharacterized protein</fullName>
    </submittedName>
</protein>
<name>A0A840RF09_9NEIS</name>
<reference evidence="3 4" key="1">
    <citation type="submission" date="2020-08" db="EMBL/GenBank/DDBJ databases">
        <title>Genomic Encyclopedia of Type Strains, Phase IV (KMG-IV): sequencing the most valuable type-strain genomes for metagenomic binning, comparative biology and taxonomic classification.</title>
        <authorList>
            <person name="Goeker M."/>
        </authorList>
    </citation>
    <scope>NUCLEOTIDE SEQUENCE [LARGE SCALE GENOMIC DNA]</scope>
    <source>
        <strain evidence="3 4">DSM 18233</strain>
    </source>
</reference>
<evidence type="ECO:0000313" key="4">
    <source>
        <dbReference type="Proteomes" id="UP000543030"/>
    </source>
</evidence>
<sequence>MSSSLSDRREWSWCFAGVLMLVLWTQSTLAADCPGASAAGCARLQIGDPPVPLMLDGRLSDAQALPRPVSSPVLDASLEQLRMEQTAIELRMRLLEQQSPTPARPRASPQATSDGQSQSDGSGGARPADENSILQSLASYSEALIAVLLAALAVCVPVFLLRQSQNRKLKRERLAREALQKPAEVRPEWSGDVDFDLNPFVFDDRR</sequence>
<keyword evidence="2" id="KW-0812">Transmembrane</keyword>
<evidence type="ECO:0000313" key="3">
    <source>
        <dbReference type="EMBL" id="MBB5191915.1"/>
    </source>
</evidence>
<keyword evidence="2" id="KW-1133">Transmembrane helix</keyword>
<feature type="transmembrane region" description="Helical" evidence="2">
    <location>
        <begin position="143"/>
        <end position="161"/>
    </location>
</feature>
<gene>
    <name evidence="3" type="ORF">HNQ50_002652</name>
</gene>
<feature type="region of interest" description="Disordered" evidence="1">
    <location>
        <begin position="98"/>
        <end position="129"/>
    </location>
</feature>
<keyword evidence="4" id="KW-1185">Reference proteome</keyword>
<dbReference type="EMBL" id="JACHHN010000005">
    <property type="protein sequence ID" value="MBB5191915.1"/>
    <property type="molecule type" value="Genomic_DNA"/>
</dbReference>
<dbReference type="AlphaFoldDB" id="A0A840RF09"/>
<proteinExistence type="predicted"/>
<evidence type="ECO:0000256" key="1">
    <source>
        <dbReference type="SAM" id="MobiDB-lite"/>
    </source>
</evidence>
<dbReference type="Proteomes" id="UP000543030">
    <property type="component" value="Unassembled WGS sequence"/>
</dbReference>
<organism evidence="3 4">
    <name type="scientific">Silvimonas terrae</name>
    <dbReference type="NCBI Taxonomy" id="300266"/>
    <lineage>
        <taxon>Bacteria</taxon>
        <taxon>Pseudomonadati</taxon>
        <taxon>Pseudomonadota</taxon>
        <taxon>Betaproteobacteria</taxon>
        <taxon>Neisseriales</taxon>
        <taxon>Chitinibacteraceae</taxon>
        <taxon>Silvimonas</taxon>
    </lineage>
</organism>
<keyword evidence="2" id="KW-0472">Membrane</keyword>
<evidence type="ECO:0000256" key="2">
    <source>
        <dbReference type="SAM" id="Phobius"/>
    </source>
</evidence>
<comment type="caution">
    <text evidence="3">The sequence shown here is derived from an EMBL/GenBank/DDBJ whole genome shotgun (WGS) entry which is preliminary data.</text>
</comment>
<accession>A0A840RF09</accession>